<dbReference type="Proteomes" id="UP000035352">
    <property type="component" value="Chromosome"/>
</dbReference>
<evidence type="ECO:0000313" key="1">
    <source>
        <dbReference type="EMBL" id="AKJ29581.1"/>
    </source>
</evidence>
<reference evidence="1 2" key="1">
    <citation type="submission" date="2015-05" db="EMBL/GenBank/DDBJ databases">
        <authorList>
            <person name="Tang B."/>
            <person name="Yu Y."/>
        </authorList>
    </citation>
    <scope>NUCLEOTIDE SEQUENCE [LARGE SCALE GENOMIC DNA]</scope>
    <source>
        <strain evidence="1 2">DSM 7029</strain>
    </source>
</reference>
<dbReference type="InterPro" id="IPR034660">
    <property type="entry name" value="DinB/YfiT-like"/>
</dbReference>
<sequence length="169" mass="18355">MTISMYSASVPVFAKMLHNLDVMLGKAEQHAASRGFDVAVLLAARLAPDMFALTRQVQIACDAAKFAVARLSGADAPSFPDQEATVAELQQRIRKTIEYIESVPPAQLDGSEAKPISVPVRGADPLSFEGEAYLKHHAMPNFYFHLTAAYAILRHNGVSLGKGDFLGRR</sequence>
<dbReference type="PANTHER" id="PTHR36922">
    <property type="entry name" value="BLL2446 PROTEIN"/>
    <property type="match status" value="1"/>
</dbReference>
<keyword evidence="2" id="KW-1185">Reference proteome</keyword>
<dbReference type="EMBL" id="CP011371">
    <property type="protein sequence ID" value="AKJ29581.1"/>
    <property type="molecule type" value="Genomic_DNA"/>
</dbReference>
<evidence type="ECO:0008006" key="3">
    <source>
        <dbReference type="Google" id="ProtNLM"/>
    </source>
</evidence>
<name>A0A0G3BQE3_9BURK</name>
<dbReference type="SUPFAM" id="SSF109854">
    <property type="entry name" value="DinB/YfiT-like putative metalloenzymes"/>
    <property type="match status" value="1"/>
</dbReference>
<organism evidence="1 2">
    <name type="scientific">Caldimonas brevitalea</name>
    <dbReference type="NCBI Taxonomy" id="413882"/>
    <lineage>
        <taxon>Bacteria</taxon>
        <taxon>Pseudomonadati</taxon>
        <taxon>Pseudomonadota</taxon>
        <taxon>Betaproteobacteria</taxon>
        <taxon>Burkholderiales</taxon>
        <taxon>Sphaerotilaceae</taxon>
        <taxon>Caldimonas</taxon>
    </lineage>
</organism>
<dbReference type="Pfam" id="PF09351">
    <property type="entry name" value="DUF1993"/>
    <property type="match status" value="1"/>
</dbReference>
<accession>A0A0G3BQE3</accession>
<dbReference type="KEGG" id="pbh:AAW51_2890"/>
<gene>
    <name evidence="1" type="ORF">AAW51_2890</name>
</gene>
<dbReference type="AlphaFoldDB" id="A0A0G3BQE3"/>
<proteinExistence type="predicted"/>
<dbReference type="InterPro" id="IPR018531">
    <property type="entry name" value="DUF1993"/>
</dbReference>
<dbReference type="STRING" id="413882.AAW51_2890"/>
<dbReference type="Gene3D" id="1.20.120.450">
    <property type="entry name" value="dinb family like domain"/>
    <property type="match status" value="1"/>
</dbReference>
<dbReference type="PANTHER" id="PTHR36922:SF1">
    <property type="entry name" value="DUF1993 DOMAIN-CONTAINING PROTEIN"/>
    <property type="match status" value="1"/>
</dbReference>
<dbReference type="PATRIC" id="fig|413882.6.peg.3015"/>
<evidence type="ECO:0000313" key="2">
    <source>
        <dbReference type="Proteomes" id="UP000035352"/>
    </source>
</evidence>
<dbReference type="RefSeq" id="WP_047195159.1">
    <property type="nucleotide sequence ID" value="NZ_CP011371.1"/>
</dbReference>
<protein>
    <recommendedName>
        <fullName evidence="3">DUF1993 domain-containing protein</fullName>
    </recommendedName>
</protein>
<dbReference type="OrthoDB" id="338237at2"/>